<feature type="compositionally biased region" description="Low complexity" evidence="4">
    <location>
        <begin position="533"/>
        <end position="554"/>
    </location>
</feature>
<feature type="region of interest" description="Disordered" evidence="4">
    <location>
        <begin position="531"/>
        <end position="568"/>
    </location>
</feature>
<dbReference type="InterPro" id="IPR006664">
    <property type="entry name" value="OMP_bac"/>
</dbReference>
<keyword evidence="2 3" id="KW-0472">Membrane</keyword>
<dbReference type="InterPro" id="IPR052026">
    <property type="entry name" value="ExeA_AAA_ATPase_DNA-bind"/>
</dbReference>
<dbReference type="InterPro" id="IPR003593">
    <property type="entry name" value="AAA+_ATPase"/>
</dbReference>
<evidence type="ECO:0000313" key="7">
    <source>
        <dbReference type="Proteomes" id="UP000295717"/>
    </source>
</evidence>
<gene>
    <name evidence="6" type="ORF">EDC35_104221</name>
</gene>
<feature type="region of interest" description="Disordered" evidence="4">
    <location>
        <begin position="273"/>
        <end position="304"/>
    </location>
</feature>
<keyword evidence="7" id="KW-1185">Reference proteome</keyword>
<evidence type="ECO:0000256" key="1">
    <source>
        <dbReference type="ARBA" id="ARBA00004370"/>
    </source>
</evidence>
<dbReference type="PRINTS" id="PR01021">
    <property type="entry name" value="OMPADOMAIN"/>
</dbReference>
<evidence type="ECO:0000313" key="6">
    <source>
        <dbReference type="EMBL" id="TCT21366.1"/>
    </source>
</evidence>
<dbReference type="Gene3D" id="3.40.50.300">
    <property type="entry name" value="P-loop containing nucleotide triphosphate hydrolases"/>
    <property type="match status" value="1"/>
</dbReference>
<dbReference type="GO" id="GO:0009279">
    <property type="term" value="C:cell outer membrane"/>
    <property type="evidence" value="ECO:0007669"/>
    <property type="project" value="InterPro"/>
</dbReference>
<dbReference type="RefSeq" id="WP_132976962.1">
    <property type="nucleotide sequence ID" value="NZ_SMAO01000004.1"/>
</dbReference>
<dbReference type="SUPFAM" id="SSF103088">
    <property type="entry name" value="OmpA-like"/>
    <property type="match status" value="1"/>
</dbReference>
<dbReference type="Gene3D" id="3.30.1330.60">
    <property type="entry name" value="OmpA-like domain"/>
    <property type="match status" value="1"/>
</dbReference>
<dbReference type="CDD" id="cd07185">
    <property type="entry name" value="OmpA_C-like"/>
    <property type="match status" value="1"/>
</dbReference>
<organism evidence="6 7">
    <name type="scientific">Thiobaca trueperi</name>
    <dbReference type="NCBI Taxonomy" id="127458"/>
    <lineage>
        <taxon>Bacteria</taxon>
        <taxon>Pseudomonadati</taxon>
        <taxon>Pseudomonadota</taxon>
        <taxon>Gammaproteobacteria</taxon>
        <taxon>Chromatiales</taxon>
        <taxon>Chromatiaceae</taxon>
        <taxon>Thiobaca</taxon>
    </lineage>
</organism>
<dbReference type="AlphaFoldDB" id="A0A4R3N0E9"/>
<proteinExistence type="predicted"/>
<dbReference type="PROSITE" id="PS51123">
    <property type="entry name" value="OMPA_2"/>
    <property type="match status" value="1"/>
</dbReference>
<dbReference type="Pfam" id="PF13401">
    <property type="entry name" value="AAA_22"/>
    <property type="match status" value="1"/>
</dbReference>
<dbReference type="InterPro" id="IPR049945">
    <property type="entry name" value="AAA_22"/>
</dbReference>
<evidence type="ECO:0000256" key="4">
    <source>
        <dbReference type="SAM" id="MobiDB-lite"/>
    </source>
</evidence>
<dbReference type="PANTHER" id="PTHR35894:SF1">
    <property type="entry name" value="PHOSPHORIBULOKINASE _ URIDINE KINASE FAMILY"/>
    <property type="match status" value="1"/>
</dbReference>
<feature type="region of interest" description="Disordered" evidence="4">
    <location>
        <begin position="318"/>
        <end position="367"/>
    </location>
</feature>
<comment type="subcellular location">
    <subcellularLocation>
        <location evidence="1">Membrane</location>
    </subcellularLocation>
</comment>
<reference evidence="6 7" key="1">
    <citation type="submission" date="2019-03" db="EMBL/GenBank/DDBJ databases">
        <title>Genomic Encyclopedia of Type Strains, Phase IV (KMG-IV): sequencing the most valuable type-strain genomes for metagenomic binning, comparative biology and taxonomic classification.</title>
        <authorList>
            <person name="Goeker M."/>
        </authorList>
    </citation>
    <scope>NUCLEOTIDE SEQUENCE [LARGE SCALE GENOMIC DNA]</scope>
    <source>
        <strain evidence="6 7">DSM 13587</strain>
    </source>
</reference>
<dbReference type="PROSITE" id="PS01068">
    <property type="entry name" value="OMPA_1"/>
    <property type="match status" value="1"/>
</dbReference>
<dbReference type="InterPro" id="IPR027417">
    <property type="entry name" value="P-loop_NTPase"/>
</dbReference>
<dbReference type="SMART" id="SM00382">
    <property type="entry name" value="AAA"/>
    <property type="match status" value="1"/>
</dbReference>
<dbReference type="PANTHER" id="PTHR35894">
    <property type="entry name" value="GENERAL SECRETION PATHWAY PROTEIN A-RELATED"/>
    <property type="match status" value="1"/>
</dbReference>
<feature type="domain" description="OmpA-like" evidence="5">
    <location>
        <begin position="590"/>
        <end position="709"/>
    </location>
</feature>
<feature type="region of interest" description="Disordered" evidence="4">
    <location>
        <begin position="455"/>
        <end position="487"/>
    </location>
</feature>
<dbReference type="SUPFAM" id="SSF52540">
    <property type="entry name" value="P-loop containing nucleoside triphosphate hydrolases"/>
    <property type="match status" value="1"/>
</dbReference>
<name>A0A4R3N0E9_9GAMM</name>
<dbReference type="Pfam" id="PF00691">
    <property type="entry name" value="OmpA"/>
    <property type="match status" value="1"/>
</dbReference>
<evidence type="ECO:0000259" key="5">
    <source>
        <dbReference type="PROSITE" id="PS51123"/>
    </source>
</evidence>
<sequence length="711" mass="77759">MYESFFGLRERPFSLLPDPSFLFLSKIHQEALTLLEYGLVSQAGFTILTGEIGSGKTTLMRYLLERLDTDVTVGLISHTHQSLGQLMDWICLAFDLKADQGSRLDQHEAFVNFLIEQYAKGKRTLLIVDEAQNLGIEKLEELRLLSNINADKDVVLQLMLLGQPQLRDQLRKPELEQFVQRVSASYHLGRLNSEETYKYIRHRIRVAGGEAEIFTSDACHGVYHYSKGIPRIINLICDAALVYAYGAGENIIYGEAIDEFVKSHAPHLLISFETEERSRPDGPRPVFTIPTAKISEPEPEPDVAEPAAVRLDEVTRKPDGFIQHPSPEEKPASTPDLPAPPESGMQTTSRAMPVDSHAQQPPAAAPVPERRPIPLIAIATAVSISFALILWYGLKDSPPNSIDPPAESIKPISTESAQVATDLQNQTQDPLASETREDPVDVATKNSPMLEQMTAPVHAPTPSDQPAHQSVDALDTGPDAPVDPNPIAEDIEEAPISASAAPDQTTGNHAENQVLTPSDAIAVETPVPASSISAVTAPSATTEASSTTDESVTDQSADGPVTPALPESKPMADLEQKIKDFSIALTRTDDSHLKVDFADAIQFADGSVQLNEKSKTILKQFAELLLEFDHVQAKVIGHTDSMGGGEINRRLSEKRANEVARFLASNGVPTDRLTHEGMGKTQLKVTREQEQRLGSWVNRRIEIDLTEPDSP</sequence>
<dbReference type="GO" id="GO:0016887">
    <property type="term" value="F:ATP hydrolysis activity"/>
    <property type="evidence" value="ECO:0007669"/>
    <property type="project" value="InterPro"/>
</dbReference>
<evidence type="ECO:0000256" key="2">
    <source>
        <dbReference type="ARBA" id="ARBA00023136"/>
    </source>
</evidence>
<protein>
    <submittedName>
        <fullName evidence="6">Type II secretory pathway predicted ATPase ExeA</fullName>
    </submittedName>
</protein>
<evidence type="ECO:0000256" key="3">
    <source>
        <dbReference type="PROSITE-ProRule" id="PRU00473"/>
    </source>
</evidence>
<dbReference type="InterPro" id="IPR006665">
    <property type="entry name" value="OmpA-like"/>
</dbReference>
<dbReference type="InterPro" id="IPR036737">
    <property type="entry name" value="OmpA-like_sf"/>
</dbReference>
<dbReference type="Proteomes" id="UP000295717">
    <property type="component" value="Unassembled WGS sequence"/>
</dbReference>
<accession>A0A4R3N0E9</accession>
<dbReference type="InterPro" id="IPR006690">
    <property type="entry name" value="OMPA-like_CS"/>
</dbReference>
<comment type="caution">
    <text evidence="6">The sequence shown here is derived from an EMBL/GenBank/DDBJ whole genome shotgun (WGS) entry which is preliminary data.</text>
</comment>
<dbReference type="OrthoDB" id="9780149at2"/>
<dbReference type="EMBL" id="SMAO01000004">
    <property type="protein sequence ID" value="TCT21366.1"/>
    <property type="molecule type" value="Genomic_DNA"/>
</dbReference>